<dbReference type="EMBL" id="MQUC01000003">
    <property type="protein sequence ID" value="PRP65882.1"/>
    <property type="molecule type" value="Genomic_DNA"/>
</dbReference>
<proteinExistence type="predicted"/>
<organism evidence="1 2">
    <name type="scientific">Nonlabens agnitus</name>
    <dbReference type="NCBI Taxonomy" id="870484"/>
    <lineage>
        <taxon>Bacteria</taxon>
        <taxon>Pseudomonadati</taxon>
        <taxon>Bacteroidota</taxon>
        <taxon>Flavobacteriia</taxon>
        <taxon>Flavobacteriales</taxon>
        <taxon>Flavobacteriaceae</taxon>
        <taxon>Nonlabens</taxon>
    </lineage>
</organism>
<protein>
    <recommendedName>
        <fullName evidence="3">General secretion pathway protein</fullName>
    </recommendedName>
</protein>
<name>A0A2S9WQW7_9FLAO</name>
<reference evidence="1 2" key="1">
    <citation type="submission" date="2016-11" db="EMBL/GenBank/DDBJ databases">
        <title>Trade-off between light-utilization and light-protection in marine flavobacteria.</title>
        <authorList>
            <person name="Kumagai Y."/>
        </authorList>
    </citation>
    <scope>NUCLEOTIDE SEQUENCE [LARGE SCALE GENOMIC DNA]</scope>
    <source>
        <strain evidence="1 2">JCM 17109</strain>
    </source>
</reference>
<accession>A0A2S9WQW7</accession>
<gene>
    <name evidence="1" type="ORF">BST86_01645</name>
</gene>
<comment type="caution">
    <text evidence="1">The sequence shown here is derived from an EMBL/GenBank/DDBJ whole genome shotgun (WGS) entry which is preliminary data.</text>
</comment>
<evidence type="ECO:0000313" key="1">
    <source>
        <dbReference type="EMBL" id="PRP65882.1"/>
    </source>
</evidence>
<evidence type="ECO:0000313" key="2">
    <source>
        <dbReference type="Proteomes" id="UP000239532"/>
    </source>
</evidence>
<dbReference type="RefSeq" id="WP_105981749.1">
    <property type="nucleotide sequence ID" value="NZ_MQUC01000003.1"/>
</dbReference>
<dbReference type="AlphaFoldDB" id="A0A2S9WQW7"/>
<sequence>MKKYKKEVLLVLYFVILVWACYSLAIKKTMDKKNELNVLKLNTQKYEQIKNSLLMLRKREKDYDAILLENNIDVATTRKGLLEILNGIQDSVGVRLVAYEKPHTFEENNIRTKTYRFIVEGNFNDINKTIYLLEQNVLVGRVRHLNFKVEKNYKENNKYLQAEIFISYSEQTF</sequence>
<dbReference type="Proteomes" id="UP000239532">
    <property type="component" value="Unassembled WGS sequence"/>
</dbReference>
<keyword evidence="2" id="KW-1185">Reference proteome</keyword>
<dbReference type="OrthoDB" id="1343945at2"/>
<evidence type="ECO:0008006" key="3">
    <source>
        <dbReference type="Google" id="ProtNLM"/>
    </source>
</evidence>